<comment type="caution">
    <text evidence="3">Lacks conserved residue(s) required for the propagation of feature annotation.</text>
</comment>
<accession>A0A1S3HPU0</accession>
<evidence type="ECO:0000256" key="6">
    <source>
        <dbReference type="SAM" id="SignalP"/>
    </source>
</evidence>
<keyword evidence="2 3" id="KW-1015">Disulfide bond</keyword>
<dbReference type="PANTHER" id="PTHR14949:SF54">
    <property type="entry name" value="VWFD DOMAIN-CONTAINING PROTEIN"/>
    <property type="match status" value="1"/>
</dbReference>
<dbReference type="InterPro" id="IPR036055">
    <property type="entry name" value="LDL_receptor-like_sf"/>
</dbReference>
<feature type="region of interest" description="Disordered" evidence="5">
    <location>
        <begin position="646"/>
        <end position="672"/>
    </location>
</feature>
<protein>
    <submittedName>
        <fullName evidence="9">Neurogenic locus notch homolog protein 2-like</fullName>
    </submittedName>
</protein>
<feature type="chain" id="PRO_5010306386" evidence="6">
    <location>
        <begin position="21"/>
        <end position="672"/>
    </location>
</feature>
<feature type="disulfide bond" evidence="3">
    <location>
        <begin position="207"/>
        <end position="216"/>
    </location>
</feature>
<dbReference type="SMART" id="SM00192">
    <property type="entry name" value="LDLa"/>
    <property type="match status" value="1"/>
</dbReference>
<dbReference type="STRING" id="7574.A0A1S3HPU0"/>
<dbReference type="AlphaFoldDB" id="A0A1S3HPU0"/>
<dbReference type="SMART" id="SM00181">
    <property type="entry name" value="EGF"/>
    <property type="match status" value="5"/>
</dbReference>
<gene>
    <name evidence="9" type="primary">LOC106157099</name>
</gene>
<keyword evidence="3" id="KW-0245">EGF-like domain</keyword>
<dbReference type="InterPro" id="IPR002172">
    <property type="entry name" value="LDrepeatLR_classA_rpt"/>
</dbReference>
<evidence type="ECO:0000256" key="2">
    <source>
        <dbReference type="ARBA" id="ARBA00023157"/>
    </source>
</evidence>
<evidence type="ECO:0000313" key="8">
    <source>
        <dbReference type="Proteomes" id="UP000085678"/>
    </source>
</evidence>
<name>A0A1S3HPU0_LINAN</name>
<dbReference type="RefSeq" id="XP_013388050.1">
    <property type="nucleotide sequence ID" value="XM_013532596.1"/>
</dbReference>
<feature type="domain" description="EGF-like" evidence="7">
    <location>
        <begin position="379"/>
        <end position="423"/>
    </location>
</feature>
<organism evidence="8 9">
    <name type="scientific">Lingula anatina</name>
    <name type="common">Brachiopod</name>
    <name type="synonym">Lingula unguis</name>
    <dbReference type="NCBI Taxonomy" id="7574"/>
    <lineage>
        <taxon>Eukaryota</taxon>
        <taxon>Metazoa</taxon>
        <taxon>Spiralia</taxon>
        <taxon>Lophotrochozoa</taxon>
        <taxon>Brachiopoda</taxon>
        <taxon>Linguliformea</taxon>
        <taxon>Lingulata</taxon>
        <taxon>Lingulida</taxon>
        <taxon>Linguloidea</taxon>
        <taxon>Lingulidae</taxon>
        <taxon>Lingula</taxon>
    </lineage>
</organism>
<feature type="disulfide bond" evidence="3">
    <location>
        <begin position="310"/>
        <end position="319"/>
    </location>
</feature>
<dbReference type="InterPro" id="IPR050969">
    <property type="entry name" value="Dev_Signal_Modulators"/>
</dbReference>
<evidence type="ECO:0000313" key="9">
    <source>
        <dbReference type="RefSeq" id="XP_013388050.1"/>
    </source>
</evidence>
<feature type="disulfide bond" evidence="3">
    <location>
        <begin position="413"/>
        <end position="422"/>
    </location>
</feature>
<evidence type="ECO:0000256" key="5">
    <source>
        <dbReference type="SAM" id="MobiDB-lite"/>
    </source>
</evidence>
<dbReference type="Gene3D" id="4.10.400.10">
    <property type="entry name" value="Low-density Lipoprotein Receptor"/>
    <property type="match status" value="1"/>
</dbReference>
<proteinExistence type="predicted"/>
<feature type="signal peptide" evidence="6">
    <location>
        <begin position="1"/>
        <end position="20"/>
    </location>
</feature>
<dbReference type="GO" id="GO:0005102">
    <property type="term" value="F:signaling receptor binding"/>
    <property type="evidence" value="ECO:0007669"/>
    <property type="project" value="TreeGrafter"/>
</dbReference>
<feature type="domain" description="EGF-like" evidence="7">
    <location>
        <begin position="276"/>
        <end position="320"/>
    </location>
</feature>
<dbReference type="Proteomes" id="UP000085678">
    <property type="component" value="Unplaced"/>
</dbReference>
<dbReference type="SUPFAM" id="SSF57424">
    <property type="entry name" value="LDL receptor-like module"/>
    <property type="match status" value="1"/>
</dbReference>
<dbReference type="InParanoid" id="A0A1S3HPU0"/>
<feature type="disulfide bond" evidence="3">
    <location>
        <begin position="516"/>
        <end position="525"/>
    </location>
</feature>
<reference evidence="9" key="1">
    <citation type="submission" date="2025-08" db="UniProtKB">
        <authorList>
            <consortium name="RefSeq"/>
        </authorList>
    </citation>
    <scope>IDENTIFICATION</scope>
    <source>
        <tissue evidence="9">Gonads</tissue>
    </source>
</reference>
<dbReference type="SUPFAM" id="SSF57196">
    <property type="entry name" value="EGF/Laminin"/>
    <property type="match status" value="5"/>
</dbReference>
<dbReference type="Pfam" id="PF00057">
    <property type="entry name" value="Ldl_recept_a"/>
    <property type="match status" value="1"/>
</dbReference>
<feature type="domain" description="EGF-like" evidence="7">
    <location>
        <begin position="70"/>
        <end position="114"/>
    </location>
</feature>
<evidence type="ECO:0000256" key="1">
    <source>
        <dbReference type="ARBA" id="ARBA00022729"/>
    </source>
</evidence>
<feature type="disulfide bond" evidence="4">
    <location>
        <begin position="26"/>
        <end position="44"/>
    </location>
</feature>
<feature type="compositionally biased region" description="Basic and acidic residues" evidence="5">
    <location>
        <begin position="651"/>
        <end position="672"/>
    </location>
</feature>
<feature type="disulfide bond" evidence="4">
    <location>
        <begin position="38"/>
        <end position="53"/>
    </location>
</feature>
<evidence type="ECO:0000256" key="3">
    <source>
        <dbReference type="PROSITE-ProRule" id="PRU00076"/>
    </source>
</evidence>
<feature type="domain" description="EGF-like" evidence="7">
    <location>
        <begin position="173"/>
        <end position="217"/>
    </location>
</feature>
<keyword evidence="8" id="KW-1185">Reference proteome</keyword>
<evidence type="ECO:0000259" key="7">
    <source>
        <dbReference type="PROSITE" id="PS50026"/>
    </source>
</evidence>
<dbReference type="InterPro" id="IPR000742">
    <property type="entry name" value="EGF"/>
</dbReference>
<sequence length="672" mass="78247">MMQTTFFLIVVIALSGRAVSQSSFRCPTGRYIPWRYVCNGRWDCSDGSDERNCPTTYRPEHTTETNGATTYDPCYRNPCQNGGTCYPKRTSYWPYQYTEYSCQCNSYHYGQKCQYYGRQTTERPTVETTQSCQNGGYYDYYNGRCRCQAGTWGYYCQYGSVQTTVETTKMATTYDPCYRNPCQNGGTCYPKRASYWPYQYTDYSCQCDSYHYGQKCQYYGRQTTERPTVETTQSCQNGGYYDYYNGRCRCQAGTWGYYCQYGSVQTTVETTKMATTYDPCYRNPCQNGGTCYPKRASYWPYQYTEYSCQCDSYHYGQKCQYYGRQTTERPTVETTQSCQNGGYYDYYNGRCRCQAGTWGYYCQYGSVQTTVETTKMATTYDPCYRNPCQNGGTCYPKRASHWPYQYTEYSCQCDSYHYGQKCQYYGRQTTERPTVETTQSCQNGGYYDYYNGRCRCQAGTWGYYCQYGSVQTTVETTKMATTYDPCYRNPCQNGGTCYPKRASYWPYQYTEYSCQCDSYHYGQKCQYYGRPTTERPTEMATQNVAVKQARGAIIANMAVAVKMEDTMIIITVDVAAKQARGAIIANMEVCKLRWRRQKWRQRTIPATAIRVRTVERVTRREPRTGRTNTQNTAVSVTLTTMDRNASIMDDQPLRDPRKWQHRVSFKEKGSFS</sequence>
<evidence type="ECO:0000256" key="4">
    <source>
        <dbReference type="PROSITE-ProRule" id="PRU00124"/>
    </source>
</evidence>
<dbReference type="PROSITE" id="PS00022">
    <property type="entry name" value="EGF_1"/>
    <property type="match status" value="9"/>
</dbReference>
<dbReference type="GeneID" id="106157099"/>
<dbReference type="PANTHER" id="PTHR14949">
    <property type="entry name" value="EGF-LIKE-DOMAIN, MULTIPLE 7, 8"/>
    <property type="match status" value="1"/>
</dbReference>
<dbReference type="PROSITE" id="PS50068">
    <property type="entry name" value="LDLRA_2"/>
    <property type="match status" value="1"/>
</dbReference>
<feature type="domain" description="EGF-like" evidence="7">
    <location>
        <begin position="482"/>
        <end position="526"/>
    </location>
</feature>
<dbReference type="GO" id="GO:0005576">
    <property type="term" value="C:extracellular region"/>
    <property type="evidence" value="ECO:0007669"/>
    <property type="project" value="TreeGrafter"/>
</dbReference>
<dbReference type="GO" id="GO:0009986">
    <property type="term" value="C:cell surface"/>
    <property type="evidence" value="ECO:0007669"/>
    <property type="project" value="TreeGrafter"/>
</dbReference>
<dbReference type="OrthoDB" id="9991628at2759"/>
<feature type="disulfide bond" evidence="3">
    <location>
        <begin position="104"/>
        <end position="113"/>
    </location>
</feature>
<keyword evidence="1 6" id="KW-0732">Signal</keyword>
<dbReference type="PROSITE" id="PS50026">
    <property type="entry name" value="EGF_3"/>
    <property type="match status" value="5"/>
</dbReference>
<dbReference type="CDD" id="cd00112">
    <property type="entry name" value="LDLa"/>
    <property type="match status" value="1"/>
</dbReference>
<dbReference type="Gene3D" id="2.10.25.10">
    <property type="entry name" value="Laminin"/>
    <property type="match status" value="5"/>
</dbReference>
<dbReference type="KEGG" id="lak:106157099"/>